<dbReference type="Proteomes" id="UP000807342">
    <property type="component" value="Unassembled WGS sequence"/>
</dbReference>
<sequence>MQALIENASTPSSSVVLGASLLFLVKGWEDTSEATPTTRLSDCCQASAPQPVCSR</sequence>
<gene>
    <name evidence="1" type="ORF">P691DRAFT_804665</name>
</gene>
<protein>
    <submittedName>
        <fullName evidence="1">Uncharacterized protein</fullName>
    </submittedName>
</protein>
<evidence type="ECO:0000313" key="1">
    <source>
        <dbReference type="EMBL" id="KAF9446135.1"/>
    </source>
</evidence>
<organism evidence="1 2">
    <name type="scientific">Macrolepiota fuliginosa MF-IS2</name>
    <dbReference type="NCBI Taxonomy" id="1400762"/>
    <lineage>
        <taxon>Eukaryota</taxon>
        <taxon>Fungi</taxon>
        <taxon>Dikarya</taxon>
        <taxon>Basidiomycota</taxon>
        <taxon>Agaricomycotina</taxon>
        <taxon>Agaricomycetes</taxon>
        <taxon>Agaricomycetidae</taxon>
        <taxon>Agaricales</taxon>
        <taxon>Agaricineae</taxon>
        <taxon>Agaricaceae</taxon>
        <taxon>Macrolepiota</taxon>
    </lineage>
</organism>
<proteinExistence type="predicted"/>
<dbReference type="OrthoDB" id="5967843at2759"/>
<dbReference type="EMBL" id="MU151261">
    <property type="protein sequence ID" value="KAF9446135.1"/>
    <property type="molecule type" value="Genomic_DNA"/>
</dbReference>
<comment type="caution">
    <text evidence="1">The sequence shown here is derived from an EMBL/GenBank/DDBJ whole genome shotgun (WGS) entry which is preliminary data.</text>
</comment>
<name>A0A9P5XAM8_9AGAR</name>
<accession>A0A9P5XAM8</accession>
<keyword evidence="2" id="KW-1185">Reference proteome</keyword>
<dbReference type="AlphaFoldDB" id="A0A9P5XAM8"/>
<evidence type="ECO:0000313" key="2">
    <source>
        <dbReference type="Proteomes" id="UP000807342"/>
    </source>
</evidence>
<reference evidence="1" key="1">
    <citation type="submission" date="2020-11" db="EMBL/GenBank/DDBJ databases">
        <authorList>
            <consortium name="DOE Joint Genome Institute"/>
            <person name="Ahrendt S."/>
            <person name="Riley R."/>
            <person name="Andreopoulos W."/>
            <person name="Labutti K."/>
            <person name="Pangilinan J."/>
            <person name="Ruiz-Duenas F.J."/>
            <person name="Barrasa J.M."/>
            <person name="Sanchez-Garcia M."/>
            <person name="Camarero S."/>
            <person name="Miyauchi S."/>
            <person name="Serrano A."/>
            <person name="Linde D."/>
            <person name="Babiker R."/>
            <person name="Drula E."/>
            <person name="Ayuso-Fernandez I."/>
            <person name="Pacheco R."/>
            <person name="Padilla G."/>
            <person name="Ferreira P."/>
            <person name="Barriuso J."/>
            <person name="Kellner H."/>
            <person name="Castanera R."/>
            <person name="Alfaro M."/>
            <person name="Ramirez L."/>
            <person name="Pisabarro A.G."/>
            <person name="Kuo A."/>
            <person name="Tritt A."/>
            <person name="Lipzen A."/>
            <person name="He G."/>
            <person name="Yan M."/>
            <person name="Ng V."/>
            <person name="Cullen D."/>
            <person name="Martin F."/>
            <person name="Rosso M.-N."/>
            <person name="Henrissat B."/>
            <person name="Hibbett D."/>
            <person name="Martinez A.T."/>
            <person name="Grigoriev I.V."/>
        </authorList>
    </citation>
    <scope>NUCLEOTIDE SEQUENCE</scope>
    <source>
        <strain evidence="1">MF-IS2</strain>
    </source>
</reference>